<evidence type="ECO:0000313" key="1">
    <source>
        <dbReference type="EMBL" id="KAG0521010.1"/>
    </source>
</evidence>
<reference evidence="1" key="1">
    <citation type="journal article" date="2019" name="BMC Genomics">
        <title>A new reference genome for Sorghum bicolor reveals high levels of sequence similarity between sweet and grain genotypes: implications for the genetics of sugar metabolism.</title>
        <authorList>
            <person name="Cooper E.A."/>
            <person name="Brenton Z.W."/>
            <person name="Flinn B.S."/>
            <person name="Jenkins J."/>
            <person name="Shu S."/>
            <person name="Flowers D."/>
            <person name="Luo F."/>
            <person name="Wang Y."/>
            <person name="Xia P."/>
            <person name="Barry K."/>
            <person name="Daum C."/>
            <person name="Lipzen A."/>
            <person name="Yoshinaga Y."/>
            <person name="Schmutz J."/>
            <person name="Saski C."/>
            <person name="Vermerris W."/>
            <person name="Kresovich S."/>
        </authorList>
    </citation>
    <scope>NUCLEOTIDE SEQUENCE</scope>
</reference>
<gene>
    <name evidence="1" type="ORF">BDA96_08G124200</name>
</gene>
<protein>
    <submittedName>
        <fullName evidence="1">Uncharacterized protein</fullName>
    </submittedName>
</protein>
<sequence>MSYLQWWQRRRLRVGMCTTTSSSGKQETSAEGITRVVGGMKYTKC</sequence>
<evidence type="ECO:0000313" key="2">
    <source>
        <dbReference type="Proteomes" id="UP000807115"/>
    </source>
</evidence>
<name>A0A921QIG4_SORBI</name>
<accession>A0A921QIG4</accession>
<dbReference type="Proteomes" id="UP000807115">
    <property type="component" value="Chromosome 8"/>
</dbReference>
<organism evidence="1 2">
    <name type="scientific">Sorghum bicolor</name>
    <name type="common">Sorghum</name>
    <name type="synonym">Sorghum vulgare</name>
    <dbReference type="NCBI Taxonomy" id="4558"/>
    <lineage>
        <taxon>Eukaryota</taxon>
        <taxon>Viridiplantae</taxon>
        <taxon>Streptophyta</taxon>
        <taxon>Embryophyta</taxon>
        <taxon>Tracheophyta</taxon>
        <taxon>Spermatophyta</taxon>
        <taxon>Magnoliopsida</taxon>
        <taxon>Liliopsida</taxon>
        <taxon>Poales</taxon>
        <taxon>Poaceae</taxon>
        <taxon>PACMAD clade</taxon>
        <taxon>Panicoideae</taxon>
        <taxon>Andropogonodae</taxon>
        <taxon>Andropogoneae</taxon>
        <taxon>Sorghinae</taxon>
        <taxon>Sorghum</taxon>
    </lineage>
</organism>
<dbReference type="AlphaFoldDB" id="A0A921QIG4"/>
<reference evidence="1" key="2">
    <citation type="submission" date="2020-10" db="EMBL/GenBank/DDBJ databases">
        <authorList>
            <person name="Cooper E.A."/>
            <person name="Brenton Z.W."/>
            <person name="Flinn B.S."/>
            <person name="Jenkins J."/>
            <person name="Shu S."/>
            <person name="Flowers D."/>
            <person name="Luo F."/>
            <person name="Wang Y."/>
            <person name="Xia P."/>
            <person name="Barry K."/>
            <person name="Daum C."/>
            <person name="Lipzen A."/>
            <person name="Yoshinaga Y."/>
            <person name="Schmutz J."/>
            <person name="Saski C."/>
            <person name="Vermerris W."/>
            <person name="Kresovich S."/>
        </authorList>
    </citation>
    <scope>NUCLEOTIDE SEQUENCE</scope>
</reference>
<comment type="caution">
    <text evidence="1">The sequence shown here is derived from an EMBL/GenBank/DDBJ whole genome shotgun (WGS) entry which is preliminary data.</text>
</comment>
<proteinExistence type="predicted"/>
<dbReference type="EMBL" id="CM027687">
    <property type="protein sequence ID" value="KAG0521010.1"/>
    <property type="molecule type" value="Genomic_DNA"/>
</dbReference>